<dbReference type="GO" id="GO:0016301">
    <property type="term" value="F:kinase activity"/>
    <property type="evidence" value="ECO:0007669"/>
    <property type="project" value="UniProtKB-KW"/>
</dbReference>
<dbReference type="GO" id="GO:0000287">
    <property type="term" value="F:magnesium ion binding"/>
    <property type="evidence" value="ECO:0007669"/>
    <property type="project" value="InterPro"/>
</dbReference>
<dbReference type="InterPro" id="IPR000836">
    <property type="entry name" value="PRTase_dom"/>
</dbReference>
<evidence type="ECO:0000259" key="2">
    <source>
        <dbReference type="Pfam" id="PF00156"/>
    </source>
</evidence>
<dbReference type="Pfam" id="PF13793">
    <property type="entry name" value="Pribosyltran_N"/>
    <property type="match status" value="1"/>
</dbReference>
<dbReference type="GO" id="GO:0006164">
    <property type="term" value="P:purine nucleotide biosynthetic process"/>
    <property type="evidence" value="ECO:0007669"/>
    <property type="project" value="TreeGrafter"/>
</dbReference>
<dbReference type="NCBIfam" id="TIGR01251">
    <property type="entry name" value="ribP_PPkin"/>
    <property type="match status" value="1"/>
</dbReference>
<feature type="domain" description="Ribose-phosphate pyrophosphokinase N-terminal" evidence="3">
    <location>
        <begin position="17"/>
        <end position="120"/>
    </location>
</feature>
<dbReference type="NCBIfam" id="NF005537">
    <property type="entry name" value="PRK07199.1"/>
    <property type="match status" value="1"/>
</dbReference>
<dbReference type="EC" id="2.7.6.1" evidence="4"/>
<proteinExistence type="predicted"/>
<name>A0A1J5QFP9_9ZZZZ</name>
<dbReference type="GO" id="GO:0006015">
    <property type="term" value="P:5-phosphoribose 1-diphosphate biosynthetic process"/>
    <property type="evidence" value="ECO:0007669"/>
    <property type="project" value="TreeGrafter"/>
</dbReference>
<dbReference type="PANTHER" id="PTHR10210">
    <property type="entry name" value="RIBOSE-PHOSPHATE DIPHOSPHOKINASE FAMILY MEMBER"/>
    <property type="match status" value="1"/>
</dbReference>
<dbReference type="SUPFAM" id="SSF53271">
    <property type="entry name" value="PRTase-like"/>
    <property type="match status" value="2"/>
</dbReference>
<dbReference type="GO" id="GO:0002189">
    <property type="term" value="C:ribose phosphate diphosphokinase complex"/>
    <property type="evidence" value="ECO:0007669"/>
    <property type="project" value="TreeGrafter"/>
</dbReference>
<evidence type="ECO:0000256" key="1">
    <source>
        <dbReference type="ARBA" id="ARBA00022727"/>
    </source>
</evidence>
<evidence type="ECO:0000259" key="3">
    <source>
        <dbReference type="Pfam" id="PF13793"/>
    </source>
</evidence>
<comment type="caution">
    <text evidence="4">The sequence shown here is derived from an EMBL/GenBank/DDBJ whole genome shotgun (WGS) entry which is preliminary data.</text>
</comment>
<dbReference type="Pfam" id="PF00156">
    <property type="entry name" value="Pribosyltran"/>
    <property type="match status" value="1"/>
</dbReference>
<dbReference type="InterPro" id="IPR029099">
    <property type="entry name" value="Pribosyltran_N"/>
</dbReference>
<dbReference type="AlphaFoldDB" id="A0A1J5QFP9"/>
<dbReference type="SMART" id="SM01400">
    <property type="entry name" value="Pribosyltran_N"/>
    <property type="match status" value="1"/>
</dbReference>
<keyword evidence="1" id="KW-0545">Nucleotide biosynthesis</keyword>
<dbReference type="PANTHER" id="PTHR10210:SF41">
    <property type="entry name" value="RIBOSE-PHOSPHATE PYROPHOSPHOKINASE 1, CHLOROPLASTIC"/>
    <property type="match status" value="1"/>
</dbReference>
<reference evidence="4" key="1">
    <citation type="submission" date="2016-10" db="EMBL/GenBank/DDBJ databases">
        <title>Sequence of Gallionella enrichment culture.</title>
        <authorList>
            <person name="Poehlein A."/>
            <person name="Muehling M."/>
            <person name="Daniel R."/>
        </authorList>
    </citation>
    <scope>NUCLEOTIDE SEQUENCE</scope>
</reference>
<dbReference type="GO" id="GO:0005737">
    <property type="term" value="C:cytoplasm"/>
    <property type="evidence" value="ECO:0007669"/>
    <property type="project" value="TreeGrafter"/>
</dbReference>
<dbReference type="InterPro" id="IPR029057">
    <property type="entry name" value="PRTase-like"/>
</dbReference>
<dbReference type="GO" id="GO:0004749">
    <property type="term" value="F:ribose phosphate diphosphokinase activity"/>
    <property type="evidence" value="ECO:0007669"/>
    <property type="project" value="UniProtKB-EC"/>
</dbReference>
<dbReference type="CDD" id="cd06223">
    <property type="entry name" value="PRTases_typeI"/>
    <property type="match status" value="1"/>
</dbReference>
<gene>
    <name evidence="4" type="primary">prs_19</name>
    <name evidence="4" type="ORF">GALL_394760</name>
</gene>
<accession>A0A1J5QFP9</accession>
<organism evidence="4">
    <name type="scientific">mine drainage metagenome</name>
    <dbReference type="NCBI Taxonomy" id="410659"/>
    <lineage>
        <taxon>unclassified sequences</taxon>
        <taxon>metagenomes</taxon>
        <taxon>ecological metagenomes</taxon>
    </lineage>
</organism>
<feature type="domain" description="Phosphoribosyltransferase" evidence="2">
    <location>
        <begin position="142"/>
        <end position="251"/>
    </location>
</feature>
<keyword evidence="4" id="KW-0418">Kinase</keyword>
<dbReference type="InterPro" id="IPR005946">
    <property type="entry name" value="Rib-P_diPkinase"/>
</dbReference>
<protein>
    <submittedName>
        <fullName evidence="4">Ribose-phosphate pyrophosphokinase</fullName>
        <ecNumber evidence="4">2.7.6.1</ecNumber>
    </submittedName>
</protein>
<dbReference type="EMBL" id="MLJW01001330">
    <property type="protein sequence ID" value="OIQ78807.1"/>
    <property type="molecule type" value="Genomic_DNA"/>
</dbReference>
<keyword evidence="4" id="KW-0808">Transferase</keyword>
<sequence>MKLLLYPLPGNEARAAVLAQALQGRCEVQVAGCVVHRFPDGETLVRVQPPTPGAQAVLLCSLDGADAKTVPLLMAAATLRELGAARVGLVAPYLAYMRQDRRFAPGQAVSARLYAQLLSAHVDWLLTVDPHLHRIHDLAEIYTARTAVLHAAPRLAEWIRDHVERPLIVGPDGESAQWAADVAARAGAPVVVVEKQRNGDLEVASSIPDLGVWPDRQPVLLDDIVSSGRTLVAVLEHLRAAGRPAAACVVVHGLFAGDALDALRAAGAQRIACADTTAAVDGVERIALDEDLADALLELARTAGDEP</sequence>
<dbReference type="Gene3D" id="3.40.50.2020">
    <property type="match status" value="2"/>
</dbReference>
<evidence type="ECO:0000313" key="4">
    <source>
        <dbReference type="EMBL" id="OIQ78807.1"/>
    </source>
</evidence>